<dbReference type="InterPro" id="IPR029062">
    <property type="entry name" value="Class_I_gatase-like"/>
</dbReference>
<dbReference type="SUPFAM" id="SSF52317">
    <property type="entry name" value="Class I glutamine amidotransferase-like"/>
    <property type="match status" value="1"/>
</dbReference>
<dbReference type="Pfam" id="PF06283">
    <property type="entry name" value="ThuA"/>
    <property type="match status" value="1"/>
</dbReference>
<dbReference type="EMBL" id="CADCUB010000009">
    <property type="protein sequence ID" value="CAA9306210.1"/>
    <property type="molecule type" value="Genomic_DNA"/>
</dbReference>
<dbReference type="AlphaFoldDB" id="A0A6J4KIV1"/>
<dbReference type="InterPro" id="IPR029010">
    <property type="entry name" value="ThuA-like"/>
</dbReference>
<reference evidence="2" key="1">
    <citation type="submission" date="2020-02" db="EMBL/GenBank/DDBJ databases">
        <authorList>
            <person name="Meier V. D."/>
        </authorList>
    </citation>
    <scope>NUCLEOTIDE SEQUENCE</scope>
    <source>
        <strain evidence="2">AVDCRST_MAG07</strain>
    </source>
</reference>
<accession>A0A6J4KIV1</accession>
<gene>
    <name evidence="2" type="ORF">AVDCRST_MAG07-276</name>
</gene>
<evidence type="ECO:0000259" key="1">
    <source>
        <dbReference type="Pfam" id="PF06283"/>
    </source>
</evidence>
<name>A0A6J4KIV1_9ACTN</name>
<organism evidence="2">
    <name type="scientific">uncultured Frankineae bacterium</name>
    <dbReference type="NCBI Taxonomy" id="437475"/>
    <lineage>
        <taxon>Bacteria</taxon>
        <taxon>Bacillati</taxon>
        <taxon>Actinomycetota</taxon>
        <taxon>Actinomycetes</taxon>
        <taxon>Frankiales</taxon>
        <taxon>environmental samples</taxon>
    </lineage>
</organism>
<feature type="domain" description="ThuA-like" evidence="1">
    <location>
        <begin position="78"/>
        <end position="254"/>
    </location>
</feature>
<dbReference type="Gene3D" id="3.40.50.880">
    <property type="match status" value="1"/>
</dbReference>
<protein>
    <recommendedName>
        <fullName evidence="1">ThuA-like domain-containing protein</fullName>
    </recommendedName>
</protein>
<sequence length="272" mass="28788">MRVLAVTGGHRVDLEAFLLMVAAACDEVGAVWAHAVQPAAQAWLSPAHAGAWDALLLHDLPGLHLERGRPPAPVGPPAEVRAALAGLLDTGVGVVAVHHALAGWPGWEGWATALGGRFHYAPGRLRGVDWPSSGTRLATYRALPVGDHPVLAGVDAFELDDELYCCPVLVDEVVPLLRTDADLDRAAFVSAYEHVLVGREAAPDATAHPPASDLLAWATTAGRSPLVYLQPGDSAATFGLAAYRRLLANALAWVCSEPARQWARRRPTPLPP</sequence>
<proteinExistence type="predicted"/>
<evidence type="ECO:0000313" key="2">
    <source>
        <dbReference type="EMBL" id="CAA9306210.1"/>
    </source>
</evidence>